<accession>A0A916UVM6</accession>
<reference evidence="1" key="1">
    <citation type="journal article" date="2014" name="Int. J. Syst. Evol. Microbiol.">
        <title>Complete genome sequence of Corynebacterium casei LMG S-19264T (=DSM 44701T), isolated from a smear-ripened cheese.</title>
        <authorList>
            <consortium name="US DOE Joint Genome Institute (JGI-PGF)"/>
            <person name="Walter F."/>
            <person name="Albersmeier A."/>
            <person name="Kalinowski J."/>
            <person name="Ruckert C."/>
        </authorList>
    </citation>
    <scope>NUCLEOTIDE SEQUENCE</scope>
    <source>
        <strain evidence="1">CGMCC 1.12919</strain>
    </source>
</reference>
<keyword evidence="2" id="KW-1185">Reference proteome</keyword>
<dbReference type="EMBL" id="BMGG01000011">
    <property type="protein sequence ID" value="GGC89853.1"/>
    <property type="molecule type" value="Genomic_DNA"/>
</dbReference>
<sequence>MRAFGSSLIGIFVMHPHRLDHEDNGLMMRVNVIAAVSTYAVAVPNSPGKPTEVPSLRRQQ</sequence>
<evidence type="ECO:0000313" key="1">
    <source>
        <dbReference type="EMBL" id="GGC89853.1"/>
    </source>
</evidence>
<dbReference type="SUPFAM" id="SSF49503">
    <property type="entry name" value="Cupredoxins"/>
    <property type="match status" value="1"/>
</dbReference>
<protein>
    <submittedName>
        <fullName evidence="1">Uncharacterized protein</fullName>
    </submittedName>
</protein>
<name>A0A916UVM6_9HYPH</name>
<reference evidence="1" key="2">
    <citation type="submission" date="2020-09" db="EMBL/GenBank/DDBJ databases">
        <authorList>
            <person name="Sun Q."/>
            <person name="Zhou Y."/>
        </authorList>
    </citation>
    <scope>NUCLEOTIDE SEQUENCE</scope>
    <source>
        <strain evidence="1">CGMCC 1.12919</strain>
    </source>
</reference>
<comment type="caution">
    <text evidence="1">The sequence shown here is derived from an EMBL/GenBank/DDBJ whole genome shotgun (WGS) entry which is preliminary data.</text>
</comment>
<dbReference type="RefSeq" id="WP_188612339.1">
    <property type="nucleotide sequence ID" value="NZ_BMGG01000011.1"/>
</dbReference>
<dbReference type="InterPro" id="IPR008972">
    <property type="entry name" value="Cupredoxin"/>
</dbReference>
<dbReference type="AlphaFoldDB" id="A0A916UVM6"/>
<proteinExistence type="predicted"/>
<gene>
    <name evidence="1" type="ORF">GCM10010994_54630</name>
</gene>
<evidence type="ECO:0000313" key="2">
    <source>
        <dbReference type="Proteomes" id="UP000637002"/>
    </source>
</evidence>
<organism evidence="1 2">
    <name type="scientific">Chelatococcus reniformis</name>
    <dbReference type="NCBI Taxonomy" id="1494448"/>
    <lineage>
        <taxon>Bacteria</taxon>
        <taxon>Pseudomonadati</taxon>
        <taxon>Pseudomonadota</taxon>
        <taxon>Alphaproteobacteria</taxon>
        <taxon>Hyphomicrobiales</taxon>
        <taxon>Chelatococcaceae</taxon>
        <taxon>Chelatococcus</taxon>
    </lineage>
</organism>
<dbReference type="Gene3D" id="2.60.40.420">
    <property type="entry name" value="Cupredoxins - blue copper proteins"/>
    <property type="match status" value="1"/>
</dbReference>
<dbReference type="Proteomes" id="UP000637002">
    <property type="component" value="Unassembled WGS sequence"/>
</dbReference>